<evidence type="ECO:0000256" key="13">
    <source>
        <dbReference type="PROSITE-ProRule" id="PRU00452"/>
    </source>
</evidence>
<dbReference type="GO" id="GO:0000724">
    <property type="term" value="P:double-strand break repair via homologous recombination"/>
    <property type="evidence" value="ECO:0007669"/>
    <property type="project" value="InterPro"/>
</dbReference>
<keyword evidence="8" id="KW-0833">Ubl conjugation pathway</keyword>
<evidence type="ECO:0000313" key="16">
    <source>
        <dbReference type="Proteomes" id="UP000594260"/>
    </source>
</evidence>
<keyword evidence="7 13" id="KW-0863">Zinc-finger</keyword>
<evidence type="ECO:0000256" key="8">
    <source>
        <dbReference type="ARBA" id="ARBA00022786"/>
    </source>
</evidence>
<evidence type="ECO:0000256" key="2">
    <source>
        <dbReference type="ARBA" id="ARBA00004718"/>
    </source>
</evidence>
<evidence type="ECO:0000313" key="15">
    <source>
        <dbReference type="EnsemblMetazoa" id="XP_022656479"/>
    </source>
</evidence>
<comment type="subcellular location">
    <subcellularLocation>
        <location evidence="1">Nucleus</location>
    </subcellularLocation>
</comment>
<evidence type="ECO:0000256" key="4">
    <source>
        <dbReference type="ARBA" id="ARBA00020923"/>
    </source>
</evidence>
<evidence type="ECO:0000256" key="10">
    <source>
        <dbReference type="ARBA" id="ARBA00023242"/>
    </source>
</evidence>
<dbReference type="AlphaFoldDB" id="A0A7M7JSJ5"/>
<dbReference type="GO" id="GO:0030915">
    <property type="term" value="C:Smc5-Smc6 complex"/>
    <property type="evidence" value="ECO:0007669"/>
    <property type="project" value="InterPro"/>
</dbReference>
<dbReference type="OrthoDB" id="26899at2759"/>
<dbReference type="GO" id="GO:0005634">
    <property type="term" value="C:nucleus"/>
    <property type="evidence" value="ECO:0007669"/>
    <property type="project" value="UniProtKB-SubCell"/>
</dbReference>
<evidence type="ECO:0000256" key="7">
    <source>
        <dbReference type="ARBA" id="ARBA00022771"/>
    </source>
</evidence>
<dbReference type="GeneID" id="111248417"/>
<organism evidence="15 16">
    <name type="scientific">Varroa destructor</name>
    <name type="common">Honeybee mite</name>
    <dbReference type="NCBI Taxonomy" id="109461"/>
    <lineage>
        <taxon>Eukaryota</taxon>
        <taxon>Metazoa</taxon>
        <taxon>Ecdysozoa</taxon>
        <taxon>Arthropoda</taxon>
        <taxon>Chelicerata</taxon>
        <taxon>Arachnida</taxon>
        <taxon>Acari</taxon>
        <taxon>Parasitiformes</taxon>
        <taxon>Mesostigmata</taxon>
        <taxon>Gamasina</taxon>
        <taxon>Dermanyssoidea</taxon>
        <taxon>Varroidae</taxon>
        <taxon>Varroa</taxon>
    </lineage>
</organism>
<keyword evidence="10" id="KW-0539">Nucleus</keyword>
<dbReference type="PROSITE" id="PS51044">
    <property type="entry name" value="ZF_SP_RING"/>
    <property type="match status" value="1"/>
</dbReference>
<comment type="similarity">
    <text evidence="3">Belongs to the NSE2 family.</text>
</comment>
<evidence type="ECO:0000256" key="6">
    <source>
        <dbReference type="ARBA" id="ARBA00022723"/>
    </source>
</evidence>
<keyword evidence="16" id="KW-1185">Reference proteome</keyword>
<sequence length="218" mass="25276">MSATSAINSLHTENKDLLQRTKDDMHKLIVSLNNIDRILKDYSSLMTDAYRSDMVEAMKMLYGVSRKVEKYKTRLDIALQAPGGDFKAQLEQMAANEKNLNYEEESFPELTQLQEIINRSNVYTEPIEEAGTSRGQKKSNRSRRTRDVEIVEAEECRIDPLTKGPIKNPVRNKRCRHLYCYETILPYIRTITYPRCPIAGCHLPHIRESDLEFTNFDL</sequence>
<dbReference type="PANTHER" id="PTHR21330:SF1">
    <property type="entry name" value="E3 SUMO-PROTEIN LIGASE NSE2"/>
    <property type="match status" value="1"/>
</dbReference>
<dbReference type="SUPFAM" id="SSF57850">
    <property type="entry name" value="RING/U-box"/>
    <property type="match status" value="1"/>
</dbReference>
<dbReference type="Proteomes" id="UP000594260">
    <property type="component" value="Unplaced"/>
</dbReference>
<reference evidence="15" key="1">
    <citation type="submission" date="2021-01" db="UniProtKB">
        <authorList>
            <consortium name="EnsemblMetazoa"/>
        </authorList>
    </citation>
    <scope>IDENTIFICATION</scope>
</reference>
<dbReference type="GO" id="GO:0061665">
    <property type="term" value="F:SUMO ligase activity"/>
    <property type="evidence" value="ECO:0007669"/>
    <property type="project" value="TreeGrafter"/>
</dbReference>
<dbReference type="InParanoid" id="A0A7M7JSJ5"/>
<feature type="domain" description="SP-RING-type" evidence="14">
    <location>
        <begin position="144"/>
        <end position="218"/>
    </location>
</feature>
<dbReference type="GO" id="GO:0008270">
    <property type="term" value="F:zinc ion binding"/>
    <property type="evidence" value="ECO:0007669"/>
    <property type="project" value="UniProtKB-KW"/>
</dbReference>
<dbReference type="PANTHER" id="PTHR21330">
    <property type="entry name" value="E3 SUMO-PROTEIN LIGASE NSE2"/>
    <property type="match status" value="1"/>
</dbReference>
<evidence type="ECO:0000256" key="9">
    <source>
        <dbReference type="ARBA" id="ARBA00022833"/>
    </source>
</evidence>
<evidence type="ECO:0000256" key="1">
    <source>
        <dbReference type="ARBA" id="ARBA00004123"/>
    </source>
</evidence>
<dbReference type="KEGG" id="vde:111248417"/>
<comment type="pathway">
    <text evidence="2">Protein modification; protein sumoylation.</text>
</comment>
<dbReference type="RefSeq" id="XP_022656479.1">
    <property type="nucleotide sequence ID" value="XM_022800744.1"/>
</dbReference>
<name>A0A7M7JSJ5_VARDE</name>
<evidence type="ECO:0000256" key="11">
    <source>
        <dbReference type="ARBA" id="ARBA00031731"/>
    </source>
</evidence>
<evidence type="ECO:0000259" key="14">
    <source>
        <dbReference type="PROSITE" id="PS51044"/>
    </source>
</evidence>
<proteinExistence type="inferred from homology"/>
<keyword evidence="5" id="KW-0808">Transferase</keyword>
<evidence type="ECO:0000256" key="3">
    <source>
        <dbReference type="ARBA" id="ARBA00008212"/>
    </source>
</evidence>
<dbReference type="InterPro" id="IPR013083">
    <property type="entry name" value="Znf_RING/FYVE/PHD"/>
</dbReference>
<dbReference type="FunCoup" id="A0A7M7JSJ5">
    <property type="interactions" value="1732"/>
</dbReference>
<accession>A0A7M7JSJ5</accession>
<keyword evidence="9" id="KW-0862">Zinc</keyword>
<dbReference type="InterPro" id="IPR004181">
    <property type="entry name" value="Znf_MIZ"/>
</dbReference>
<evidence type="ECO:0000256" key="5">
    <source>
        <dbReference type="ARBA" id="ARBA00022679"/>
    </source>
</evidence>
<evidence type="ECO:0000256" key="12">
    <source>
        <dbReference type="ARBA" id="ARBA00032533"/>
    </source>
</evidence>
<dbReference type="UniPathway" id="UPA00886"/>
<dbReference type="EnsemblMetazoa" id="XM_022800744">
    <property type="protein sequence ID" value="XP_022656479"/>
    <property type="gene ID" value="LOC111248417"/>
</dbReference>
<dbReference type="Pfam" id="PF11789">
    <property type="entry name" value="zf-Nse"/>
    <property type="match status" value="1"/>
</dbReference>
<keyword evidence="6" id="KW-0479">Metal-binding</keyword>
<dbReference type="Gene3D" id="3.30.40.10">
    <property type="entry name" value="Zinc/RING finger domain, C3HC4 (zinc finger)"/>
    <property type="match status" value="1"/>
</dbReference>
<dbReference type="GO" id="GO:0016925">
    <property type="term" value="P:protein sumoylation"/>
    <property type="evidence" value="ECO:0007669"/>
    <property type="project" value="UniProtKB-UniPathway"/>
</dbReference>
<dbReference type="InterPro" id="IPR026846">
    <property type="entry name" value="Nse2(Mms21)"/>
</dbReference>
<protein>
    <recommendedName>
        <fullName evidence="4">E3 SUMO-protein ligase NSE2</fullName>
    </recommendedName>
    <alternativeName>
        <fullName evidence="11">E3 SUMO-protein transferase NSE2</fullName>
    </alternativeName>
    <alternativeName>
        <fullName evidence="12">Non-structural maintenance of chromosomes element 2 homolog</fullName>
    </alternativeName>
</protein>